<evidence type="ECO:0000256" key="2">
    <source>
        <dbReference type="SAM" id="Phobius"/>
    </source>
</evidence>
<evidence type="ECO:0000313" key="4">
    <source>
        <dbReference type="Proteomes" id="UP000813444"/>
    </source>
</evidence>
<evidence type="ECO:0000313" key="3">
    <source>
        <dbReference type="EMBL" id="KAH7329361.1"/>
    </source>
</evidence>
<dbReference type="PANTHER" id="PTHR23524:SF1">
    <property type="entry name" value="MRH DOMAIN-CONTAINING PROTEIN-RELATED"/>
    <property type="match status" value="1"/>
</dbReference>
<feature type="transmembrane region" description="Helical" evidence="2">
    <location>
        <begin position="199"/>
        <end position="219"/>
    </location>
</feature>
<feature type="transmembrane region" description="Helical" evidence="2">
    <location>
        <begin position="512"/>
        <end position="531"/>
    </location>
</feature>
<dbReference type="Proteomes" id="UP000813444">
    <property type="component" value="Unassembled WGS sequence"/>
</dbReference>
<feature type="transmembrane region" description="Helical" evidence="2">
    <location>
        <begin position="367"/>
        <end position="392"/>
    </location>
</feature>
<comment type="subcellular location">
    <subcellularLocation>
        <location evidence="1">Membrane</location>
        <topology evidence="1">Multi-pass membrane protein</topology>
    </subcellularLocation>
</comment>
<name>A0A8K0T362_9HYPO</name>
<protein>
    <recommendedName>
        <fullName evidence="5">Major facilitator superfamily (MFS) profile domain-containing protein</fullName>
    </recommendedName>
</protein>
<dbReference type="PANTHER" id="PTHR23524">
    <property type="entry name" value="TRANSPORTER, PUTATIVE (AFU_ORTHOLOGUE AFUA_8G04850)-RELATED"/>
    <property type="match status" value="1"/>
</dbReference>
<evidence type="ECO:0008006" key="5">
    <source>
        <dbReference type="Google" id="ProtNLM"/>
    </source>
</evidence>
<feature type="transmembrane region" description="Helical" evidence="2">
    <location>
        <begin position="120"/>
        <end position="140"/>
    </location>
</feature>
<dbReference type="GO" id="GO:0016020">
    <property type="term" value="C:membrane"/>
    <property type="evidence" value="ECO:0007669"/>
    <property type="project" value="UniProtKB-SubCell"/>
</dbReference>
<keyword evidence="2" id="KW-0472">Membrane</keyword>
<keyword evidence="2" id="KW-0812">Transmembrane</keyword>
<feature type="transmembrane region" description="Helical" evidence="2">
    <location>
        <begin position="543"/>
        <end position="566"/>
    </location>
</feature>
<dbReference type="OrthoDB" id="18110at2759"/>
<feature type="transmembrane region" description="Helical" evidence="2">
    <location>
        <begin position="90"/>
        <end position="108"/>
    </location>
</feature>
<sequence length="569" mass="59920">MTFSLFQYLPFSSSTTRLQGWTYLGGIALFSIAFLVFLNSSVSFVVTDLIGQKKGVGNVVGTLGFVDEIVVLVACPAWGLLSDRIGVRNVAVTGYTIIAASLAVFVQARNVYPELVLARIFFAVGASAVATMVTAIIPSLTNEDNSHSEGPAKNKRFGTQRLSVAFSVESEATITPERYCQTANGTSSPEVKAGDSSTLAGLVGLFTGLGALVALSLFLPLPTQFGEIEGVTPGQAISYSFYVVGAIALLIALVVAIGLRNLRGEEGKGWKNLLGHKSHCDDALEADGTASQRMVPWLKQLRSAILLGGTDSRIALGYLGGAVARASSVAISLYIPLYVNTFFMDRGFCQGSPNDPSSELKEECRTAYILSSILTGVAQLMALLCAPLFGYLSSRTGRINYPVAVGAVFGVIGYIILPNMSSPEIKDVDGRGGTPIIFLVVSLIGISQIAAIVCSLGSLSRGLIETEPKSPLVGQQTSVAPDQEEIGEDEPLLRTAIDGQEISRIQLKGACAGIYSLCGGAAILLLTKLGGYMFDKVSNGAPFYMMAALNCILLAVSLLLDASAAFTRT</sequence>
<comment type="caution">
    <text evidence="3">The sequence shown here is derived from an EMBL/GenBank/DDBJ whole genome shotgun (WGS) entry which is preliminary data.</text>
</comment>
<gene>
    <name evidence="3" type="ORF">B0I35DRAFT_473974</name>
</gene>
<keyword evidence="2" id="KW-1133">Transmembrane helix</keyword>
<reference evidence="3" key="1">
    <citation type="journal article" date="2021" name="Nat. Commun.">
        <title>Genetic determinants of endophytism in the Arabidopsis root mycobiome.</title>
        <authorList>
            <person name="Mesny F."/>
            <person name="Miyauchi S."/>
            <person name="Thiergart T."/>
            <person name="Pickel B."/>
            <person name="Atanasova L."/>
            <person name="Karlsson M."/>
            <person name="Huettel B."/>
            <person name="Barry K.W."/>
            <person name="Haridas S."/>
            <person name="Chen C."/>
            <person name="Bauer D."/>
            <person name="Andreopoulos W."/>
            <person name="Pangilinan J."/>
            <person name="LaButti K."/>
            <person name="Riley R."/>
            <person name="Lipzen A."/>
            <person name="Clum A."/>
            <person name="Drula E."/>
            <person name="Henrissat B."/>
            <person name="Kohler A."/>
            <person name="Grigoriev I.V."/>
            <person name="Martin F.M."/>
            <person name="Hacquard S."/>
        </authorList>
    </citation>
    <scope>NUCLEOTIDE SEQUENCE</scope>
    <source>
        <strain evidence="3">MPI-CAGE-CH-0235</strain>
    </source>
</reference>
<organism evidence="3 4">
    <name type="scientific">Stachybotrys elegans</name>
    <dbReference type="NCBI Taxonomy" id="80388"/>
    <lineage>
        <taxon>Eukaryota</taxon>
        <taxon>Fungi</taxon>
        <taxon>Dikarya</taxon>
        <taxon>Ascomycota</taxon>
        <taxon>Pezizomycotina</taxon>
        <taxon>Sordariomycetes</taxon>
        <taxon>Hypocreomycetidae</taxon>
        <taxon>Hypocreales</taxon>
        <taxon>Stachybotryaceae</taxon>
        <taxon>Stachybotrys</taxon>
    </lineage>
</organism>
<dbReference type="SUPFAM" id="SSF103473">
    <property type="entry name" value="MFS general substrate transporter"/>
    <property type="match status" value="2"/>
</dbReference>
<proteinExistence type="predicted"/>
<dbReference type="InterPro" id="IPR036259">
    <property type="entry name" value="MFS_trans_sf"/>
</dbReference>
<dbReference type="InterPro" id="IPR011701">
    <property type="entry name" value="MFS"/>
</dbReference>
<accession>A0A8K0T362</accession>
<dbReference type="AlphaFoldDB" id="A0A8K0T362"/>
<feature type="transmembrane region" description="Helical" evidence="2">
    <location>
        <begin position="399"/>
        <end position="417"/>
    </location>
</feature>
<feature type="transmembrane region" description="Helical" evidence="2">
    <location>
        <begin position="437"/>
        <end position="459"/>
    </location>
</feature>
<dbReference type="GO" id="GO:0022857">
    <property type="term" value="F:transmembrane transporter activity"/>
    <property type="evidence" value="ECO:0007669"/>
    <property type="project" value="InterPro"/>
</dbReference>
<dbReference type="Pfam" id="PF07690">
    <property type="entry name" value="MFS_1"/>
    <property type="match status" value="2"/>
</dbReference>
<dbReference type="EMBL" id="JAGPNK010000001">
    <property type="protein sequence ID" value="KAH7329361.1"/>
    <property type="molecule type" value="Genomic_DNA"/>
</dbReference>
<keyword evidence="4" id="KW-1185">Reference proteome</keyword>
<dbReference type="Gene3D" id="1.20.1250.20">
    <property type="entry name" value="MFS general substrate transporter like domains"/>
    <property type="match status" value="2"/>
</dbReference>
<feature type="transmembrane region" description="Helical" evidence="2">
    <location>
        <begin position="21"/>
        <end position="39"/>
    </location>
</feature>
<feature type="transmembrane region" description="Helical" evidence="2">
    <location>
        <begin position="239"/>
        <end position="259"/>
    </location>
</feature>
<feature type="transmembrane region" description="Helical" evidence="2">
    <location>
        <begin position="59"/>
        <end position="81"/>
    </location>
</feature>
<feature type="transmembrane region" description="Helical" evidence="2">
    <location>
        <begin position="315"/>
        <end position="335"/>
    </location>
</feature>
<evidence type="ECO:0000256" key="1">
    <source>
        <dbReference type="ARBA" id="ARBA00004141"/>
    </source>
</evidence>